<proteinExistence type="predicted"/>
<sequence length="192" mass="21271">MVSEEVEDEILALESIYEQQFSRIGDNQVRAIVSPEDGGEGASTPQGASLLYIEAELPDSYPSETIPEFSLSNINNNHFSIHTREDILRGLQEQANEQLGTCSLYTVIEWARERLPEWLAADVAAQANSAHDSPARAEPAEAPAAKAADEEAFNIRGMSKGQKRRHFDRFGVAAEKPRGHEWVDIVSHLSKK</sequence>
<organism evidence="2 3">
    <name type="scientific">Coccomyxa viridis</name>
    <dbReference type="NCBI Taxonomy" id="1274662"/>
    <lineage>
        <taxon>Eukaryota</taxon>
        <taxon>Viridiplantae</taxon>
        <taxon>Chlorophyta</taxon>
        <taxon>core chlorophytes</taxon>
        <taxon>Trebouxiophyceae</taxon>
        <taxon>Trebouxiophyceae incertae sedis</taxon>
        <taxon>Coccomyxaceae</taxon>
        <taxon>Coccomyxa</taxon>
    </lineage>
</organism>
<evidence type="ECO:0000313" key="3">
    <source>
        <dbReference type="Proteomes" id="UP001314263"/>
    </source>
</evidence>
<gene>
    <name evidence="2" type="ORF">CVIRNUC_008233</name>
</gene>
<dbReference type="Pfam" id="PF05773">
    <property type="entry name" value="RWD"/>
    <property type="match status" value="1"/>
</dbReference>
<dbReference type="SMART" id="SM00591">
    <property type="entry name" value="RWD"/>
    <property type="match status" value="1"/>
</dbReference>
<protein>
    <recommendedName>
        <fullName evidence="1">RWD domain-containing protein</fullName>
    </recommendedName>
</protein>
<dbReference type="InterPro" id="IPR042770">
    <property type="entry name" value="RWDD4"/>
</dbReference>
<dbReference type="PANTHER" id="PTHR21275">
    <property type="entry name" value="RWD DOMAIN-CONTAINING PROTEIN 4"/>
    <property type="match status" value="1"/>
</dbReference>
<dbReference type="EMBL" id="CAUYUE010000011">
    <property type="protein sequence ID" value="CAK0785028.1"/>
    <property type="molecule type" value="Genomic_DNA"/>
</dbReference>
<dbReference type="Gene3D" id="3.10.110.10">
    <property type="entry name" value="Ubiquitin Conjugating Enzyme"/>
    <property type="match status" value="1"/>
</dbReference>
<dbReference type="AlphaFoldDB" id="A0AAV1ICE0"/>
<dbReference type="Proteomes" id="UP001314263">
    <property type="component" value="Unassembled WGS sequence"/>
</dbReference>
<reference evidence="2 3" key="1">
    <citation type="submission" date="2023-10" db="EMBL/GenBank/DDBJ databases">
        <authorList>
            <person name="Maclean D."/>
            <person name="Macfadyen A."/>
        </authorList>
    </citation>
    <scope>NUCLEOTIDE SEQUENCE [LARGE SCALE GENOMIC DNA]</scope>
</reference>
<dbReference type="PANTHER" id="PTHR21275:SF1">
    <property type="entry name" value="RWD DOMAIN-CONTAINING PROTEIN 4"/>
    <property type="match status" value="1"/>
</dbReference>
<accession>A0AAV1ICE0</accession>
<dbReference type="SUPFAM" id="SSF54495">
    <property type="entry name" value="UBC-like"/>
    <property type="match status" value="1"/>
</dbReference>
<dbReference type="InterPro" id="IPR006575">
    <property type="entry name" value="RWD_dom"/>
</dbReference>
<dbReference type="InterPro" id="IPR016135">
    <property type="entry name" value="UBQ-conjugating_enzyme/RWD"/>
</dbReference>
<dbReference type="PROSITE" id="PS50908">
    <property type="entry name" value="RWD"/>
    <property type="match status" value="1"/>
</dbReference>
<name>A0AAV1ICE0_9CHLO</name>
<evidence type="ECO:0000259" key="1">
    <source>
        <dbReference type="PROSITE" id="PS50908"/>
    </source>
</evidence>
<comment type="caution">
    <text evidence="2">The sequence shown here is derived from an EMBL/GenBank/DDBJ whole genome shotgun (WGS) entry which is preliminary data.</text>
</comment>
<feature type="domain" description="RWD" evidence="1">
    <location>
        <begin position="8"/>
        <end position="118"/>
    </location>
</feature>
<keyword evidence="3" id="KW-1185">Reference proteome</keyword>
<evidence type="ECO:0000313" key="2">
    <source>
        <dbReference type="EMBL" id="CAK0785028.1"/>
    </source>
</evidence>